<dbReference type="Pfam" id="PF00651">
    <property type="entry name" value="BTB"/>
    <property type="match status" value="1"/>
</dbReference>
<gene>
    <name evidence="2" type="ORF">IFR04_002068</name>
</gene>
<accession>A0A8H7WH46</accession>
<dbReference type="Proteomes" id="UP000664132">
    <property type="component" value="Unassembled WGS sequence"/>
</dbReference>
<dbReference type="PANTHER" id="PTHR47843">
    <property type="entry name" value="BTB DOMAIN-CONTAINING PROTEIN-RELATED"/>
    <property type="match status" value="1"/>
</dbReference>
<evidence type="ECO:0000259" key="1">
    <source>
        <dbReference type="PROSITE" id="PS50097"/>
    </source>
</evidence>
<protein>
    <recommendedName>
        <fullName evidence="1">BTB domain-containing protein</fullName>
    </recommendedName>
</protein>
<reference evidence="2" key="1">
    <citation type="submission" date="2021-02" db="EMBL/GenBank/DDBJ databases">
        <title>Genome sequence Cadophora malorum strain M34.</title>
        <authorList>
            <person name="Stefanovic E."/>
            <person name="Vu D."/>
            <person name="Scully C."/>
            <person name="Dijksterhuis J."/>
            <person name="Roader J."/>
            <person name="Houbraken J."/>
        </authorList>
    </citation>
    <scope>NUCLEOTIDE SEQUENCE</scope>
    <source>
        <strain evidence="2">M34</strain>
    </source>
</reference>
<dbReference type="CDD" id="cd18186">
    <property type="entry name" value="BTB_POZ_ZBTB_KLHL-like"/>
    <property type="match status" value="1"/>
</dbReference>
<dbReference type="PANTHER" id="PTHR47843:SF2">
    <property type="entry name" value="BTB DOMAIN-CONTAINING PROTEIN"/>
    <property type="match status" value="1"/>
</dbReference>
<evidence type="ECO:0000313" key="3">
    <source>
        <dbReference type="Proteomes" id="UP000664132"/>
    </source>
</evidence>
<name>A0A8H7WH46_9HELO</name>
<dbReference type="SUPFAM" id="SSF54695">
    <property type="entry name" value="POZ domain"/>
    <property type="match status" value="1"/>
</dbReference>
<dbReference type="AlphaFoldDB" id="A0A8H7WH46"/>
<proteinExistence type="predicted"/>
<dbReference type="InterPro" id="IPR011333">
    <property type="entry name" value="SKP1/BTB/POZ_sf"/>
</dbReference>
<feature type="domain" description="BTB" evidence="1">
    <location>
        <begin position="11"/>
        <end position="84"/>
    </location>
</feature>
<keyword evidence="3" id="KW-1185">Reference proteome</keyword>
<sequence>MDKRIPDFSHPDVFVTFLIGPEPNPTKFVVHREFACYHSKVLNAAFNSNFIEGQTQTYQLEDTTPGTFKLLVQWLYTQKLKISQLTCPEQFGGLAEKVDRDADVCWYEEDMNLARLWVLADRLGMPKLQNNVMFIIVGISNFDQPDEEPFSTSMRVQRKVALFVPLQYVSVRPSSTLSSSHNIRRHSHTSFFSILRSIAPNT</sequence>
<dbReference type="InterPro" id="IPR000210">
    <property type="entry name" value="BTB/POZ_dom"/>
</dbReference>
<dbReference type="EMBL" id="JAFJYH010000017">
    <property type="protein sequence ID" value="KAG4424720.1"/>
    <property type="molecule type" value="Genomic_DNA"/>
</dbReference>
<evidence type="ECO:0000313" key="2">
    <source>
        <dbReference type="EMBL" id="KAG4424720.1"/>
    </source>
</evidence>
<comment type="caution">
    <text evidence="2">The sequence shown here is derived from an EMBL/GenBank/DDBJ whole genome shotgun (WGS) entry which is preliminary data.</text>
</comment>
<dbReference type="PROSITE" id="PS50097">
    <property type="entry name" value="BTB"/>
    <property type="match status" value="1"/>
</dbReference>
<organism evidence="2 3">
    <name type="scientific">Cadophora malorum</name>
    <dbReference type="NCBI Taxonomy" id="108018"/>
    <lineage>
        <taxon>Eukaryota</taxon>
        <taxon>Fungi</taxon>
        <taxon>Dikarya</taxon>
        <taxon>Ascomycota</taxon>
        <taxon>Pezizomycotina</taxon>
        <taxon>Leotiomycetes</taxon>
        <taxon>Helotiales</taxon>
        <taxon>Ploettnerulaceae</taxon>
        <taxon>Cadophora</taxon>
    </lineage>
</organism>
<dbReference type="Gene3D" id="3.30.710.10">
    <property type="entry name" value="Potassium Channel Kv1.1, Chain A"/>
    <property type="match status" value="1"/>
</dbReference>
<dbReference type="OrthoDB" id="194443at2759"/>